<organism evidence="1 2">
    <name type="scientific">Roseomonas populi</name>
    <dbReference type="NCBI Taxonomy" id="3121582"/>
    <lineage>
        <taxon>Bacteria</taxon>
        <taxon>Pseudomonadati</taxon>
        <taxon>Pseudomonadota</taxon>
        <taxon>Alphaproteobacteria</taxon>
        <taxon>Acetobacterales</taxon>
        <taxon>Roseomonadaceae</taxon>
        <taxon>Roseomonas</taxon>
    </lineage>
</organism>
<keyword evidence="2" id="KW-1185">Reference proteome</keyword>
<sequence length="58" mass="5869">MWTGIPDPRSLLGAHGIGEIGITSVGAAVTNAVFNAIGKRVRELPITLGKLIGSSVVG</sequence>
<dbReference type="InterPro" id="IPR037165">
    <property type="entry name" value="AldOxase/xan_DH_Mopterin-bd_sf"/>
</dbReference>
<dbReference type="Proteomes" id="UP001524642">
    <property type="component" value="Unassembled WGS sequence"/>
</dbReference>
<name>A0ABT1WYZ2_9PROT</name>
<comment type="caution">
    <text evidence="1">The sequence shown here is derived from an EMBL/GenBank/DDBJ whole genome shotgun (WGS) entry which is preliminary data.</text>
</comment>
<dbReference type="EMBL" id="JANJOU010000002">
    <property type="protein sequence ID" value="MCR0981057.1"/>
    <property type="molecule type" value="Genomic_DNA"/>
</dbReference>
<gene>
    <name evidence="1" type="ORF">NRP21_03230</name>
</gene>
<dbReference type="RefSeq" id="WP_257714738.1">
    <property type="nucleotide sequence ID" value="NZ_JANJOU010000002.1"/>
</dbReference>
<dbReference type="Gene3D" id="3.30.365.10">
    <property type="entry name" value="Aldehyde oxidase/xanthine dehydrogenase, molybdopterin binding domain"/>
    <property type="match status" value="1"/>
</dbReference>
<reference evidence="1 2" key="1">
    <citation type="submission" date="2022-06" db="EMBL/GenBank/DDBJ databases">
        <title>Roseomonas CN29.</title>
        <authorList>
            <person name="Cheng Y."/>
            <person name="He X."/>
        </authorList>
    </citation>
    <scope>NUCLEOTIDE SEQUENCE [LARGE SCALE GENOMIC DNA]</scope>
    <source>
        <strain evidence="1 2">CN29</strain>
    </source>
</reference>
<proteinExistence type="predicted"/>
<protein>
    <recommendedName>
        <fullName evidence="3">Xanthine dehydrogenase family protein molybdopterin-binding subunit</fullName>
    </recommendedName>
</protein>
<evidence type="ECO:0008006" key="3">
    <source>
        <dbReference type="Google" id="ProtNLM"/>
    </source>
</evidence>
<evidence type="ECO:0000313" key="2">
    <source>
        <dbReference type="Proteomes" id="UP001524642"/>
    </source>
</evidence>
<evidence type="ECO:0000313" key="1">
    <source>
        <dbReference type="EMBL" id="MCR0981057.1"/>
    </source>
</evidence>
<accession>A0ABT1WYZ2</accession>
<dbReference type="SUPFAM" id="SSF56003">
    <property type="entry name" value="Molybdenum cofactor-binding domain"/>
    <property type="match status" value="1"/>
</dbReference>